<dbReference type="PANTHER" id="PTHR12096">
    <property type="entry name" value="NUCLEAR PROTEIN SKIP-RELATED"/>
    <property type="match status" value="1"/>
</dbReference>
<dbReference type="GO" id="GO:0000398">
    <property type="term" value="P:mRNA splicing, via spliceosome"/>
    <property type="evidence" value="ECO:0007669"/>
    <property type="project" value="InterPro"/>
</dbReference>
<feature type="region of interest" description="Disordered" evidence="2">
    <location>
        <begin position="313"/>
        <end position="348"/>
    </location>
</feature>
<gene>
    <name evidence="4" type="ORF">L9F63_018277</name>
</gene>
<reference evidence="4" key="2">
    <citation type="submission" date="2023-05" db="EMBL/GenBank/DDBJ databases">
        <authorList>
            <person name="Fouks B."/>
        </authorList>
    </citation>
    <scope>NUCLEOTIDE SEQUENCE</scope>
    <source>
        <strain evidence="4">Stay&amp;Tobe</strain>
        <tissue evidence="4">Testes</tissue>
    </source>
</reference>
<name>A0AAD7ZX71_DIPPU</name>
<evidence type="ECO:0000313" key="5">
    <source>
        <dbReference type="Proteomes" id="UP001233999"/>
    </source>
</evidence>
<dbReference type="AlphaFoldDB" id="A0AAD7ZX71"/>
<protein>
    <recommendedName>
        <fullName evidence="3">SKI-interacting protein SKIP SNW domain-containing protein</fullName>
    </recommendedName>
</protein>
<comment type="similarity">
    <text evidence="1">Belongs to the SNW family.</text>
</comment>
<sequence length="348" mass="38734">MSLTSLLPAPTQPVWDRDEERAKIRIPSSSLVVASPTAPPYGQRRGWVPRTLEDFGDGGAFPEIPVAQHPLNMGREGKESTSNSLAVQLDAQGKIKYDVLARQGHSKDKIIYSKLSDLLPAEVVAEDDPSLERPTEDEVQETTEKTRLALERLTHTKIAAAMPVRCAEKAGPAQYIRYTPSQQGAAFNSGAKQRVIRMVEAQKDPIEPPKFKINKKIPRGPPSPPAPVMHSPTRKVTVKEQKEWKIPPCISNWKNAKGYTIPLDKRLAADGRGLQQVHINENFAKLAEALYIADRKAREAVEMRAQLEKKLAQKEKEKKEEHLRQLAQKAREERAGIRTQAAAGGLHL</sequence>
<organism evidence="4 5">
    <name type="scientific">Diploptera punctata</name>
    <name type="common">Pacific beetle cockroach</name>
    <dbReference type="NCBI Taxonomy" id="6984"/>
    <lineage>
        <taxon>Eukaryota</taxon>
        <taxon>Metazoa</taxon>
        <taxon>Ecdysozoa</taxon>
        <taxon>Arthropoda</taxon>
        <taxon>Hexapoda</taxon>
        <taxon>Insecta</taxon>
        <taxon>Pterygota</taxon>
        <taxon>Neoptera</taxon>
        <taxon>Polyneoptera</taxon>
        <taxon>Dictyoptera</taxon>
        <taxon>Blattodea</taxon>
        <taxon>Blaberoidea</taxon>
        <taxon>Blaberidae</taxon>
        <taxon>Diplopterinae</taxon>
        <taxon>Diploptera</taxon>
    </lineage>
</organism>
<feature type="non-terminal residue" evidence="4">
    <location>
        <position position="348"/>
    </location>
</feature>
<feature type="region of interest" description="Disordered" evidence="2">
    <location>
        <begin position="209"/>
        <end position="240"/>
    </location>
</feature>
<proteinExistence type="inferred from homology"/>
<feature type="compositionally biased region" description="Basic and acidic residues" evidence="2">
    <location>
        <begin position="313"/>
        <end position="336"/>
    </location>
</feature>
<accession>A0AAD7ZX71</accession>
<keyword evidence="5" id="KW-1185">Reference proteome</keyword>
<dbReference type="InterPro" id="IPR004015">
    <property type="entry name" value="SKI-int_prot_SKIP_SNW-dom"/>
</dbReference>
<dbReference type="InterPro" id="IPR017862">
    <property type="entry name" value="SKI-int_prot_SKIP"/>
</dbReference>
<evidence type="ECO:0000259" key="3">
    <source>
        <dbReference type="Pfam" id="PF02731"/>
    </source>
</evidence>
<dbReference type="GO" id="GO:0005681">
    <property type="term" value="C:spliceosomal complex"/>
    <property type="evidence" value="ECO:0007669"/>
    <property type="project" value="InterPro"/>
</dbReference>
<feature type="domain" description="SKI-interacting protein SKIP SNW" evidence="3">
    <location>
        <begin position="174"/>
        <end position="334"/>
    </location>
</feature>
<dbReference type="Proteomes" id="UP001233999">
    <property type="component" value="Unassembled WGS sequence"/>
</dbReference>
<dbReference type="Pfam" id="PF02731">
    <property type="entry name" value="SKIP_SNW"/>
    <property type="match status" value="1"/>
</dbReference>
<evidence type="ECO:0000256" key="2">
    <source>
        <dbReference type="SAM" id="MobiDB-lite"/>
    </source>
</evidence>
<dbReference type="EMBL" id="JASPKZ010005686">
    <property type="protein sequence ID" value="KAJ9588351.1"/>
    <property type="molecule type" value="Genomic_DNA"/>
</dbReference>
<evidence type="ECO:0000313" key="4">
    <source>
        <dbReference type="EMBL" id="KAJ9588351.1"/>
    </source>
</evidence>
<evidence type="ECO:0000256" key="1">
    <source>
        <dbReference type="ARBA" id="ARBA00010197"/>
    </source>
</evidence>
<reference evidence="4" key="1">
    <citation type="journal article" date="2023" name="IScience">
        <title>Live-bearing cockroach genome reveals convergent evolutionary mechanisms linked to viviparity in insects and beyond.</title>
        <authorList>
            <person name="Fouks B."/>
            <person name="Harrison M.C."/>
            <person name="Mikhailova A.A."/>
            <person name="Marchal E."/>
            <person name="English S."/>
            <person name="Carruthers M."/>
            <person name="Jennings E.C."/>
            <person name="Chiamaka E.L."/>
            <person name="Frigard R.A."/>
            <person name="Pippel M."/>
            <person name="Attardo G.M."/>
            <person name="Benoit J.B."/>
            <person name="Bornberg-Bauer E."/>
            <person name="Tobe S.S."/>
        </authorList>
    </citation>
    <scope>NUCLEOTIDE SEQUENCE</scope>
    <source>
        <strain evidence="4">Stay&amp;Tobe</strain>
    </source>
</reference>
<comment type="caution">
    <text evidence="4">The sequence shown here is derived from an EMBL/GenBank/DDBJ whole genome shotgun (WGS) entry which is preliminary data.</text>
</comment>